<dbReference type="AlphaFoldDB" id="A0A4S8L1W6"/>
<keyword evidence="2" id="KW-1185">Reference proteome</keyword>
<evidence type="ECO:0000313" key="2">
    <source>
        <dbReference type="Proteomes" id="UP000297245"/>
    </source>
</evidence>
<dbReference type="OrthoDB" id="2832228at2759"/>
<proteinExistence type="predicted"/>
<organism evidence="1 2">
    <name type="scientific">Dendrothele bispora (strain CBS 962.96)</name>
    <dbReference type="NCBI Taxonomy" id="1314807"/>
    <lineage>
        <taxon>Eukaryota</taxon>
        <taxon>Fungi</taxon>
        <taxon>Dikarya</taxon>
        <taxon>Basidiomycota</taxon>
        <taxon>Agaricomycotina</taxon>
        <taxon>Agaricomycetes</taxon>
        <taxon>Agaricomycetidae</taxon>
        <taxon>Agaricales</taxon>
        <taxon>Agaricales incertae sedis</taxon>
        <taxon>Dendrothele</taxon>
    </lineage>
</organism>
<protein>
    <submittedName>
        <fullName evidence="1">Uncharacterized protein</fullName>
    </submittedName>
</protein>
<sequence length="183" mass="20273">MSEAPLTISQLSENASVAVPESNMSEAPLTISQLSENASVAVTESNKNLLRIPLHPSFRGFVAGVVNADYKQRAFFEVHRDGEIIASATFKGQGNRVNMKSVMNNREHWSFGPFDFDATLYVAISNQPHGGTYRPSKMVGPLTIEKKPEEDYPMKFYKSTVFSDDAAGDNSHDDCTFVVLEYK</sequence>
<dbReference type="Proteomes" id="UP000297245">
    <property type="component" value="Unassembled WGS sequence"/>
</dbReference>
<dbReference type="EMBL" id="ML179745">
    <property type="protein sequence ID" value="THU82263.1"/>
    <property type="molecule type" value="Genomic_DNA"/>
</dbReference>
<gene>
    <name evidence="1" type="ORF">K435DRAFT_784696</name>
</gene>
<reference evidence="1 2" key="1">
    <citation type="journal article" date="2019" name="Nat. Ecol. Evol.">
        <title>Megaphylogeny resolves global patterns of mushroom evolution.</title>
        <authorList>
            <person name="Varga T."/>
            <person name="Krizsan K."/>
            <person name="Foldi C."/>
            <person name="Dima B."/>
            <person name="Sanchez-Garcia M."/>
            <person name="Sanchez-Ramirez S."/>
            <person name="Szollosi G.J."/>
            <person name="Szarkandi J.G."/>
            <person name="Papp V."/>
            <person name="Albert L."/>
            <person name="Andreopoulos W."/>
            <person name="Angelini C."/>
            <person name="Antonin V."/>
            <person name="Barry K.W."/>
            <person name="Bougher N.L."/>
            <person name="Buchanan P."/>
            <person name="Buyck B."/>
            <person name="Bense V."/>
            <person name="Catcheside P."/>
            <person name="Chovatia M."/>
            <person name="Cooper J."/>
            <person name="Damon W."/>
            <person name="Desjardin D."/>
            <person name="Finy P."/>
            <person name="Geml J."/>
            <person name="Haridas S."/>
            <person name="Hughes K."/>
            <person name="Justo A."/>
            <person name="Karasinski D."/>
            <person name="Kautmanova I."/>
            <person name="Kiss B."/>
            <person name="Kocsube S."/>
            <person name="Kotiranta H."/>
            <person name="LaButti K.M."/>
            <person name="Lechner B.E."/>
            <person name="Liimatainen K."/>
            <person name="Lipzen A."/>
            <person name="Lukacs Z."/>
            <person name="Mihaltcheva S."/>
            <person name="Morgado L.N."/>
            <person name="Niskanen T."/>
            <person name="Noordeloos M.E."/>
            <person name="Ohm R.A."/>
            <person name="Ortiz-Santana B."/>
            <person name="Ovrebo C."/>
            <person name="Racz N."/>
            <person name="Riley R."/>
            <person name="Savchenko A."/>
            <person name="Shiryaev A."/>
            <person name="Soop K."/>
            <person name="Spirin V."/>
            <person name="Szebenyi C."/>
            <person name="Tomsovsky M."/>
            <person name="Tulloss R.E."/>
            <person name="Uehling J."/>
            <person name="Grigoriev I.V."/>
            <person name="Vagvolgyi C."/>
            <person name="Papp T."/>
            <person name="Martin F.M."/>
            <person name="Miettinen O."/>
            <person name="Hibbett D.S."/>
            <person name="Nagy L.G."/>
        </authorList>
    </citation>
    <scope>NUCLEOTIDE SEQUENCE [LARGE SCALE GENOMIC DNA]</scope>
    <source>
        <strain evidence="1 2">CBS 962.96</strain>
    </source>
</reference>
<name>A0A4S8L1W6_DENBC</name>
<evidence type="ECO:0000313" key="1">
    <source>
        <dbReference type="EMBL" id="THU82263.1"/>
    </source>
</evidence>
<accession>A0A4S8L1W6</accession>